<gene>
    <name evidence="1" type="ORF">LCGC14_2054980</name>
</gene>
<evidence type="ECO:0000313" key="1">
    <source>
        <dbReference type="EMBL" id="KKL75427.1"/>
    </source>
</evidence>
<dbReference type="AlphaFoldDB" id="A0A0F9HJW0"/>
<name>A0A0F9HJW0_9ZZZZ</name>
<comment type="caution">
    <text evidence="1">The sequence shown here is derived from an EMBL/GenBank/DDBJ whole genome shotgun (WGS) entry which is preliminary data.</text>
</comment>
<proteinExistence type="predicted"/>
<accession>A0A0F9HJW0</accession>
<sequence>MGRPFPLRFELPSPAKCLRVERVDANDYYAEDPMTGINVFGTDMSGHWRLWLMANGDFTLGTFIQLLDNGKVNRVTWHEDGTETVLEIRDETI</sequence>
<reference evidence="1" key="1">
    <citation type="journal article" date="2015" name="Nature">
        <title>Complex archaea that bridge the gap between prokaryotes and eukaryotes.</title>
        <authorList>
            <person name="Spang A."/>
            <person name="Saw J.H."/>
            <person name="Jorgensen S.L."/>
            <person name="Zaremba-Niedzwiedzka K."/>
            <person name="Martijn J."/>
            <person name="Lind A.E."/>
            <person name="van Eijk R."/>
            <person name="Schleper C."/>
            <person name="Guy L."/>
            <person name="Ettema T.J."/>
        </authorList>
    </citation>
    <scope>NUCLEOTIDE SEQUENCE</scope>
</reference>
<dbReference type="EMBL" id="LAZR01024353">
    <property type="protein sequence ID" value="KKL75427.1"/>
    <property type="molecule type" value="Genomic_DNA"/>
</dbReference>
<protein>
    <submittedName>
        <fullName evidence="1">Uncharacterized protein</fullName>
    </submittedName>
</protein>
<organism evidence="1">
    <name type="scientific">marine sediment metagenome</name>
    <dbReference type="NCBI Taxonomy" id="412755"/>
    <lineage>
        <taxon>unclassified sequences</taxon>
        <taxon>metagenomes</taxon>
        <taxon>ecological metagenomes</taxon>
    </lineage>
</organism>